<accession>A0A839HN22</accession>
<dbReference type="RefSeq" id="WP_182661082.1">
    <property type="nucleotide sequence ID" value="NZ_JACIVI010000001.1"/>
</dbReference>
<evidence type="ECO:0000256" key="6">
    <source>
        <dbReference type="ARBA" id="ARBA00023315"/>
    </source>
</evidence>
<dbReference type="GO" id="GO:0016020">
    <property type="term" value="C:membrane"/>
    <property type="evidence" value="ECO:0007669"/>
    <property type="project" value="GOC"/>
</dbReference>
<keyword evidence="11" id="KW-1185">Reference proteome</keyword>
<organism evidence="10 11">
    <name type="scientific">Aquariibacter albus</name>
    <dbReference type="NCBI Taxonomy" id="2759899"/>
    <lineage>
        <taxon>Bacteria</taxon>
        <taxon>Pseudomonadati</taxon>
        <taxon>Pseudomonadota</taxon>
        <taxon>Betaproteobacteria</taxon>
        <taxon>Burkholderiales</taxon>
        <taxon>Sphaerotilaceae</taxon>
        <taxon>Aquariibacter</taxon>
    </lineage>
</organism>
<protein>
    <recommendedName>
        <fullName evidence="7">UDP-3-O-acylglucosamine N-acyltransferase</fullName>
        <ecNumber evidence="7">2.3.1.191</ecNumber>
    </recommendedName>
</protein>
<evidence type="ECO:0000256" key="1">
    <source>
        <dbReference type="ARBA" id="ARBA00022516"/>
    </source>
</evidence>
<comment type="similarity">
    <text evidence="7">Belongs to the transferase hexapeptide repeat family. LpxD subfamily.</text>
</comment>
<keyword evidence="5 7" id="KW-0443">Lipid metabolism</keyword>
<dbReference type="InterPro" id="IPR001451">
    <property type="entry name" value="Hexapep"/>
</dbReference>
<dbReference type="GO" id="GO:0016410">
    <property type="term" value="F:N-acyltransferase activity"/>
    <property type="evidence" value="ECO:0007669"/>
    <property type="project" value="InterPro"/>
</dbReference>
<dbReference type="InterPro" id="IPR018357">
    <property type="entry name" value="Hexapep_transf_CS"/>
</dbReference>
<dbReference type="InterPro" id="IPR011004">
    <property type="entry name" value="Trimer_LpxA-like_sf"/>
</dbReference>
<comment type="catalytic activity">
    <reaction evidence="7">
        <text>a UDP-3-O-[(3R)-3-hydroxyacyl]-alpha-D-glucosamine + a (3R)-hydroxyacyl-[ACP] = a UDP-2-N,3-O-bis[(3R)-3-hydroxyacyl]-alpha-D-glucosamine + holo-[ACP] + H(+)</text>
        <dbReference type="Rhea" id="RHEA:53836"/>
        <dbReference type="Rhea" id="RHEA-COMP:9685"/>
        <dbReference type="Rhea" id="RHEA-COMP:9945"/>
        <dbReference type="ChEBI" id="CHEBI:15378"/>
        <dbReference type="ChEBI" id="CHEBI:64479"/>
        <dbReference type="ChEBI" id="CHEBI:78827"/>
        <dbReference type="ChEBI" id="CHEBI:137740"/>
        <dbReference type="ChEBI" id="CHEBI:137748"/>
        <dbReference type="EC" id="2.3.1.191"/>
    </reaction>
</comment>
<evidence type="ECO:0000256" key="5">
    <source>
        <dbReference type="ARBA" id="ARBA00023098"/>
    </source>
</evidence>
<dbReference type="Pfam" id="PF00132">
    <property type="entry name" value="Hexapep"/>
    <property type="match status" value="1"/>
</dbReference>
<dbReference type="GO" id="GO:0009245">
    <property type="term" value="P:lipid A biosynthetic process"/>
    <property type="evidence" value="ECO:0007669"/>
    <property type="project" value="UniProtKB-UniRule"/>
</dbReference>
<keyword evidence="1 7" id="KW-0444">Lipid biosynthesis</keyword>
<dbReference type="NCBIfam" id="NF002060">
    <property type="entry name" value="PRK00892.1"/>
    <property type="match status" value="1"/>
</dbReference>
<evidence type="ECO:0000256" key="2">
    <source>
        <dbReference type="ARBA" id="ARBA00022556"/>
    </source>
</evidence>
<feature type="compositionally biased region" description="Polar residues" evidence="8">
    <location>
        <begin position="369"/>
        <end position="381"/>
    </location>
</feature>
<keyword evidence="6 7" id="KW-0012">Acyltransferase</keyword>
<keyword evidence="4 7" id="KW-0677">Repeat</keyword>
<name>A0A839HN22_9BURK</name>
<dbReference type="PANTHER" id="PTHR43378">
    <property type="entry name" value="UDP-3-O-ACYLGLUCOSAMINE N-ACYLTRANSFERASE"/>
    <property type="match status" value="1"/>
</dbReference>
<dbReference type="InterPro" id="IPR007691">
    <property type="entry name" value="LpxD"/>
</dbReference>
<dbReference type="PROSITE" id="PS00101">
    <property type="entry name" value="HEXAPEP_TRANSFERASES"/>
    <property type="match status" value="1"/>
</dbReference>
<dbReference type="InterPro" id="IPR020573">
    <property type="entry name" value="UDP_GlcNAc_AcTrfase_non-rep"/>
</dbReference>
<evidence type="ECO:0000256" key="4">
    <source>
        <dbReference type="ARBA" id="ARBA00022737"/>
    </source>
</evidence>
<dbReference type="HAMAP" id="MF_00523">
    <property type="entry name" value="LpxD"/>
    <property type="match status" value="1"/>
</dbReference>
<dbReference type="Gene3D" id="3.40.1390.10">
    <property type="entry name" value="MurE/MurF, N-terminal domain"/>
    <property type="match status" value="1"/>
</dbReference>
<dbReference type="AlphaFoldDB" id="A0A839HN22"/>
<comment type="subunit">
    <text evidence="7">Homotrimer.</text>
</comment>
<feature type="region of interest" description="Disordered" evidence="8">
    <location>
        <begin position="364"/>
        <end position="389"/>
    </location>
</feature>
<dbReference type="Pfam" id="PF04613">
    <property type="entry name" value="LpxD"/>
    <property type="match status" value="1"/>
</dbReference>
<evidence type="ECO:0000313" key="10">
    <source>
        <dbReference type="EMBL" id="MBB1160800.1"/>
    </source>
</evidence>
<dbReference type="CDD" id="cd03352">
    <property type="entry name" value="LbH_LpxD"/>
    <property type="match status" value="1"/>
</dbReference>
<keyword evidence="2 7" id="KW-0441">Lipid A biosynthesis</keyword>
<evidence type="ECO:0000313" key="11">
    <source>
        <dbReference type="Proteomes" id="UP000586093"/>
    </source>
</evidence>
<dbReference type="Proteomes" id="UP000586093">
    <property type="component" value="Unassembled WGS sequence"/>
</dbReference>
<dbReference type="SUPFAM" id="SSF51161">
    <property type="entry name" value="Trimeric LpxA-like enzymes"/>
    <property type="match status" value="1"/>
</dbReference>
<dbReference type="UniPathway" id="UPA00973"/>
<dbReference type="EMBL" id="JACIVI010000001">
    <property type="protein sequence ID" value="MBB1160800.1"/>
    <property type="molecule type" value="Genomic_DNA"/>
</dbReference>
<evidence type="ECO:0000256" key="8">
    <source>
        <dbReference type="SAM" id="MobiDB-lite"/>
    </source>
</evidence>
<feature type="active site" description="Proton acceptor" evidence="7">
    <location>
        <position position="266"/>
    </location>
</feature>
<dbReference type="GO" id="GO:0103118">
    <property type="term" value="F:UDP-3-O-[(3R)-3-hydroxyacyl]-glucosamine N-acyltransferase activity"/>
    <property type="evidence" value="ECO:0007669"/>
    <property type="project" value="UniProtKB-EC"/>
</dbReference>
<reference evidence="10 11" key="1">
    <citation type="submission" date="2020-08" db="EMBL/GenBank/DDBJ databases">
        <title>Aquariorum lacteus gen. nov., sp. nov., a new member of the family Comamonadaceae, isolated from freshwater aquarium.</title>
        <authorList>
            <person name="Chun S.-J."/>
        </authorList>
    </citation>
    <scope>NUCLEOTIDE SEQUENCE [LARGE SCALE GENOMIC DNA]</scope>
    <source>
        <strain evidence="10 11">SJAQ100</strain>
    </source>
</reference>
<proteinExistence type="inferred from homology"/>
<keyword evidence="3 7" id="KW-0808">Transferase</keyword>
<comment type="pathway">
    <text evidence="7">Bacterial outer membrane biogenesis; LPS lipid A biosynthesis.</text>
</comment>
<dbReference type="PANTHER" id="PTHR43378:SF2">
    <property type="entry name" value="UDP-3-O-ACYLGLUCOSAMINE N-ACYLTRANSFERASE 1, MITOCHONDRIAL-RELATED"/>
    <property type="match status" value="1"/>
</dbReference>
<evidence type="ECO:0000259" key="9">
    <source>
        <dbReference type="Pfam" id="PF04613"/>
    </source>
</evidence>
<sequence length="389" mass="39833">MSPTATGPAGADPQQPFEVSAAELLLVLQQALGGPQTVQLEGDGARRLCAIEPLDRAGPQAISFLANPRYRSQLLTSRAGAVLLAPAAREALPAGCTGLITPDPYHAFARLTQWWAARTRPAAVPGVHPSAVLDPTARLGAGVSIGPLAVVEAGAEIGDGAVIGAQCHIGRNARIGARTRLAPQVVVGFDCVVGADGLLHSGVVIGADGFGLAPTKQGYVKIEQLGAVRIGDAVEIGANTCIDRGALGDTVIGHGVKLDNLIQIAHNVQLGEHTAMAGCSAIAGSTVVGARCTIGGGAGVLGHLRIADEVHVSAQSTVSRSLDTPGQYTGFFPLDDNRSWEKNAVTLRQLHRLRERVRALEARLGEPASDSSPTVPATLTAPSAAPDAS</sequence>
<gene>
    <name evidence="7 10" type="primary">lpxD</name>
    <name evidence="10" type="ORF">H4F90_02250</name>
</gene>
<comment type="function">
    <text evidence="7">Catalyzes the N-acylation of UDP-3-O-acylglucosamine using 3-hydroxyacyl-ACP as the acyl donor. Is involved in the biosynthesis of lipid A, a phosphorylated glycolipid that anchors the lipopolysaccharide to the outer membrane of the cell.</text>
</comment>
<dbReference type="EC" id="2.3.1.191" evidence="7"/>
<dbReference type="NCBIfam" id="TIGR01853">
    <property type="entry name" value="lipid_A_lpxD"/>
    <property type="match status" value="1"/>
</dbReference>
<dbReference type="Gene3D" id="2.160.10.10">
    <property type="entry name" value="Hexapeptide repeat proteins"/>
    <property type="match status" value="1"/>
</dbReference>
<feature type="domain" description="UDP-3-O-[3-hydroxymyristoyl] glucosamine N-acyltransferase non-repeat region" evidence="9">
    <location>
        <begin position="48"/>
        <end position="114"/>
    </location>
</feature>
<evidence type="ECO:0000256" key="7">
    <source>
        <dbReference type="HAMAP-Rule" id="MF_00523"/>
    </source>
</evidence>
<comment type="caution">
    <text evidence="10">The sequence shown here is derived from an EMBL/GenBank/DDBJ whole genome shotgun (WGS) entry which is preliminary data.</text>
</comment>
<evidence type="ECO:0000256" key="3">
    <source>
        <dbReference type="ARBA" id="ARBA00022679"/>
    </source>
</evidence>